<proteinExistence type="predicted"/>
<organism evidence="1 2">
    <name type="scientific">Ligilactobacillus ruminis DPC 6832</name>
    <dbReference type="NCBI Taxonomy" id="1402208"/>
    <lineage>
        <taxon>Bacteria</taxon>
        <taxon>Bacillati</taxon>
        <taxon>Bacillota</taxon>
        <taxon>Bacilli</taxon>
        <taxon>Lactobacillales</taxon>
        <taxon>Lactobacillaceae</taxon>
        <taxon>Ligilactobacillus</taxon>
    </lineage>
</organism>
<dbReference type="AlphaFoldDB" id="A0A837DVS6"/>
<name>A0A837DVS6_9LACO</name>
<accession>A0A837DVS6</accession>
<comment type="caution">
    <text evidence="1">The sequence shown here is derived from an EMBL/GenBank/DDBJ whole genome shotgun (WGS) entry which is preliminary data.</text>
</comment>
<gene>
    <name evidence="1" type="ORF">LRN_1598</name>
</gene>
<sequence length="86" mass="9415">MLANVDQLFELLSPSEIPYAPIENKTTLSAIPTMTFSRLVIESISPPSKTINAKKTPSVAKHIIIETIIAAAMYDNETMLRLIGAE</sequence>
<dbReference type="Proteomes" id="UP000031011">
    <property type="component" value="Unassembled WGS sequence"/>
</dbReference>
<reference evidence="1 2" key="1">
    <citation type="journal article" date="2015" name="BMC Microbiol.">
        <title>Lactobacillus ruminis strains cluster according to their mammalian gut source.</title>
        <authorList>
            <person name="O' Donnell M.M."/>
            <person name="Harris H.M."/>
            <person name="Lynch D.B."/>
            <person name="Ross R.P."/>
            <person name="O'Toole P.W."/>
        </authorList>
    </citation>
    <scope>NUCLEOTIDE SEQUENCE [LARGE SCALE GENOMIC DNA]</scope>
    <source>
        <strain evidence="1 2">DPC 6832</strain>
    </source>
</reference>
<protein>
    <submittedName>
        <fullName evidence="1">CRISPR-associated protein, Csn1 family</fullName>
    </submittedName>
</protein>
<evidence type="ECO:0000313" key="2">
    <source>
        <dbReference type="Proteomes" id="UP000031011"/>
    </source>
</evidence>
<dbReference type="EMBL" id="AWYA01000112">
    <property type="protein sequence ID" value="KIC04365.1"/>
    <property type="molecule type" value="Genomic_DNA"/>
</dbReference>
<evidence type="ECO:0000313" key="1">
    <source>
        <dbReference type="EMBL" id="KIC04365.1"/>
    </source>
</evidence>